<dbReference type="SUPFAM" id="SSF109604">
    <property type="entry name" value="HD-domain/PDEase-like"/>
    <property type="match status" value="1"/>
</dbReference>
<keyword evidence="5" id="KW-1185">Reference proteome</keyword>
<evidence type="ECO:0000313" key="4">
    <source>
        <dbReference type="EMBL" id="AGF47248.1"/>
    </source>
</evidence>
<dbReference type="AlphaFoldDB" id="M1L3E9"/>
<dbReference type="EMBL" id="CP003803">
    <property type="protein sequence ID" value="AGF47248.1"/>
    <property type="molecule type" value="Genomic_DNA"/>
</dbReference>
<dbReference type="eggNOG" id="COG0232">
    <property type="taxonomic scope" value="Bacteria"/>
</dbReference>
<dbReference type="KEGG" id="kde:CDSE_0142"/>
<dbReference type="HAMAP" id="MF_01212">
    <property type="entry name" value="dGTPase_type2"/>
    <property type="match status" value="1"/>
</dbReference>
<dbReference type="STRING" id="1208919.CDSE_0142"/>
<evidence type="ECO:0000256" key="2">
    <source>
        <dbReference type="HAMAP-Rule" id="MF_01212"/>
    </source>
</evidence>
<dbReference type="InterPro" id="IPR050135">
    <property type="entry name" value="dGTPase-like"/>
</dbReference>
<dbReference type="InterPro" id="IPR023023">
    <property type="entry name" value="dNTPase_2"/>
</dbReference>
<dbReference type="OrthoDB" id="9803619at2"/>
<dbReference type="RefSeq" id="WP_015396659.1">
    <property type="nucleotide sequence ID" value="NC_020294.1"/>
</dbReference>
<dbReference type="InterPro" id="IPR006261">
    <property type="entry name" value="dGTPase"/>
</dbReference>
<dbReference type="SMART" id="SM00471">
    <property type="entry name" value="HDc"/>
    <property type="match status" value="1"/>
</dbReference>
<dbReference type="GO" id="GO:0008832">
    <property type="term" value="F:dGTPase activity"/>
    <property type="evidence" value="ECO:0007669"/>
    <property type="project" value="TreeGrafter"/>
</dbReference>
<dbReference type="PANTHER" id="PTHR11373:SF43">
    <property type="entry name" value="DEOXYGUANOSINETRIPHOSPHATE TRIPHOSPHOHYDROLASE-LIKE PROTEIN"/>
    <property type="match status" value="1"/>
</dbReference>
<sequence length="377" mass="43725">MRINIAPYACNPKETKGRLYNELFTDHDKLNNFQKDVNRIICSRSFRKLESKTQVFVNSKSRSCFRTRLTHSLEVAHIARSISRYLNLSEDLVEAISLAHDLGHSPFGHAGQDEMNIIINRLNPDFGGFEHNLYALRIVDLLEKRYSEFNGLNLCFETREGIIKHCSRKNARKIGDVGIRFLNSNNPSLEAQLVDCADEIAYSTHDIDDGLYSGLIKLSQVKQLYLFGKNFDAISKLYSGVDERVLILETIREIVRVLVNDIIFNSRRIIKQMNPKNVDDVRKMSRMISFSKDIRISLNEIKSFLYENLYQNKEVLFSALEGRSIIKNLFEWKLNNLNYSSQDGVDMIYNKIQLAVDYIANMTDREAIYEYNLLHKI</sequence>
<dbReference type="InterPro" id="IPR003607">
    <property type="entry name" value="HD/PDEase_dom"/>
</dbReference>
<dbReference type="Gene3D" id="1.10.3210.10">
    <property type="entry name" value="Hypothetical protein af1432"/>
    <property type="match status" value="1"/>
</dbReference>
<dbReference type="PANTHER" id="PTHR11373">
    <property type="entry name" value="DEOXYNUCLEOSIDE TRIPHOSPHATE TRIPHOSPHOHYDROLASE"/>
    <property type="match status" value="1"/>
</dbReference>
<organism evidence="4 5">
    <name type="scientific">Candidatus Kinetoplastidibacterium desouzai TCC079E</name>
    <dbReference type="NCBI Taxonomy" id="1208919"/>
    <lineage>
        <taxon>Bacteria</taxon>
        <taxon>Pseudomonadati</taxon>
        <taxon>Pseudomonadota</taxon>
        <taxon>Betaproteobacteria</taxon>
        <taxon>Candidatus Kinetoplastidibacterium</taxon>
    </lineage>
</organism>
<keyword evidence="1 2" id="KW-0378">Hydrolase</keyword>
<dbReference type="Pfam" id="PF01966">
    <property type="entry name" value="HD"/>
    <property type="match status" value="1"/>
</dbReference>
<dbReference type="Pfam" id="PF13286">
    <property type="entry name" value="HD_assoc"/>
    <property type="match status" value="1"/>
</dbReference>
<dbReference type="GO" id="GO:0006203">
    <property type="term" value="P:dGTP catabolic process"/>
    <property type="evidence" value="ECO:0007669"/>
    <property type="project" value="TreeGrafter"/>
</dbReference>
<evidence type="ECO:0000313" key="5">
    <source>
        <dbReference type="Proteomes" id="UP000011547"/>
    </source>
</evidence>
<dbReference type="NCBIfam" id="TIGR01353">
    <property type="entry name" value="dGTP_triPase"/>
    <property type="match status" value="1"/>
</dbReference>
<evidence type="ECO:0000256" key="1">
    <source>
        <dbReference type="ARBA" id="ARBA00022801"/>
    </source>
</evidence>
<dbReference type="PATRIC" id="fig|1208919.3.peg.693"/>
<feature type="domain" description="HD" evidence="3">
    <location>
        <begin position="68"/>
        <end position="203"/>
    </location>
</feature>
<name>M1L3E9_9PROT</name>
<dbReference type="Proteomes" id="UP000011547">
    <property type="component" value="Chromosome"/>
</dbReference>
<dbReference type="CDD" id="cd00077">
    <property type="entry name" value="HDc"/>
    <property type="match status" value="1"/>
</dbReference>
<evidence type="ECO:0000259" key="3">
    <source>
        <dbReference type="PROSITE" id="PS51831"/>
    </source>
</evidence>
<dbReference type="InterPro" id="IPR026875">
    <property type="entry name" value="PHydrolase_assoc_dom"/>
</dbReference>
<gene>
    <name evidence="4" type="ORF">CDSE_0142</name>
</gene>
<comment type="similarity">
    <text evidence="2">Belongs to the dGTPase family. Type 2 subfamily.</text>
</comment>
<dbReference type="HOGENOM" id="CLU_028163_1_0_4"/>
<reference evidence="4 5" key="1">
    <citation type="journal article" date="2013" name="Genome Biol. Evol.">
        <title>Genome evolution and phylogenomic analysis of candidatus kinetoplastibacterium, the betaproteobacterial endosymbionts of strigomonas and angomonas.</title>
        <authorList>
            <person name="Alves J.M."/>
            <person name="Serrano M.G."/>
            <person name="Maia da Silva F."/>
            <person name="Voegtly L.J."/>
            <person name="Matveyev A.V."/>
            <person name="Teixeira M.M."/>
            <person name="Camargo E.P."/>
            <person name="Buck G.A."/>
        </authorList>
    </citation>
    <scope>NUCLEOTIDE SEQUENCE [LARGE SCALE GENOMIC DNA]</scope>
    <source>
        <strain evidence="4 5">TCC079E</strain>
    </source>
</reference>
<dbReference type="InterPro" id="IPR006674">
    <property type="entry name" value="HD_domain"/>
</dbReference>
<protein>
    <recommendedName>
        <fullName evidence="2">Deoxyguanosinetriphosphate triphosphohydrolase-like protein</fullName>
    </recommendedName>
</protein>
<dbReference type="NCBIfam" id="NF002326">
    <property type="entry name" value="PRK01286.1-1"/>
    <property type="match status" value="1"/>
</dbReference>
<dbReference type="PROSITE" id="PS51831">
    <property type="entry name" value="HD"/>
    <property type="match status" value="1"/>
</dbReference>
<accession>M1L3E9</accession>
<proteinExistence type="inferred from homology"/>